<dbReference type="AlphaFoldDB" id="A0A949N707"/>
<organism evidence="1 2">
    <name type="scientific">Streptomyces tardus</name>
    <dbReference type="NCBI Taxonomy" id="2780544"/>
    <lineage>
        <taxon>Bacteria</taxon>
        <taxon>Bacillati</taxon>
        <taxon>Actinomycetota</taxon>
        <taxon>Actinomycetes</taxon>
        <taxon>Kitasatosporales</taxon>
        <taxon>Streptomycetaceae</taxon>
        <taxon>Streptomyces</taxon>
    </lineage>
</organism>
<comment type="caution">
    <text evidence="1">The sequence shown here is derived from an EMBL/GenBank/DDBJ whole genome shotgun (WGS) entry which is preliminary data.</text>
</comment>
<gene>
    <name evidence="1" type="ORF">JGS22_023585</name>
</gene>
<name>A0A949N707_9ACTN</name>
<dbReference type="RefSeq" id="WP_211038441.1">
    <property type="nucleotide sequence ID" value="NZ_JAELVF020000004.1"/>
</dbReference>
<accession>A0A949N707</accession>
<sequence length="79" mass="8656">MRAPRAGAGIVSPGLAVEPSVWELPGEGAVRVVELGQVLPEVAHLIADLLEDGLQARRAPLRHRLYEVNTRTRRRGELL</sequence>
<protein>
    <submittedName>
        <fullName evidence="1">Uncharacterized protein</fullName>
    </submittedName>
</protein>
<reference evidence="1" key="1">
    <citation type="submission" date="2021-06" db="EMBL/GenBank/DDBJ databases">
        <title>Sequencing of actinobacteria type strains.</title>
        <authorList>
            <person name="Nguyen G.-S."/>
            <person name="Wentzel A."/>
        </authorList>
    </citation>
    <scope>NUCLEOTIDE SEQUENCE</scope>
    <source>
        <strain evidence="1">P38-E01</strain>
    </source>
</reference>
<keyword evidence="2" id="KW-1185">Reference proteome</keyword>
<proteinExistence type="predicted"/>
<evidence type="ECO:0000313" key="1">
    <source>
        <dbReference type="EMBL" id="MBU7600529.1"/>
    </source>
</evidence>
<dbReference type="EMBL" id="JAELVF020000004">
    <property type="protein sequence ID" value="MBU7600529.1"/>
    <property type="molecule type" value="Genomic_DNA"/>
</dbReference>
<evidence type="ECO:0000313" key="2">
    <source>
        <dbReference type="Proteomes" id="UP000694501"/>
    </source>
</evidence>
<dbReference type="Proteomes" id="UP000694501">
    <property type="component" value="Unassembled WGS sequence"/>
</dbReference>